<proteinExistence type="predicted"/>
<dbReference type="EMBL" id="JASSZA010000021">
    <property type="protein sequence ID" value="KAK2085128.1"/>
    <property type="molecule type" value="Genomic_DNA"/>
</dbReference>
<sequence>MARASRTYPCECPKGCSGLPGSSEGPHGAPNATSCRQGTGCTGCGAGRELGLRREVTKNSATCFSWIQVSCRGSLVFYAGEVYEASLCSPTCQGSRASRLPITRGHTTNSPAPPSSAQALRDWLSLHLTLFPCRPPCCTYAGFGSSQPALGMTLPGPSSPPSWHLESALPPNHRLAVFALPRAGHGGPV</sequence>
<organism evidence="1 2">
    <name type="scientific">Saguinus oedipus</name>
    <name type="common">Cotton-top tamarin</name>
    <name type="synonym">Oedipomidas oedipus</name>
    <dbReference type="NCBI Taxonomy" id="9490"/>
    <lineage>
        <taxon>Eukaryota</taxon>
        <taxon>Metazoa</taxon>
        <taxon>Chordata</taxon>
        <taxon>Craniata</taxon>
        <taxon>Vertebrata</taxon>
        <taxon>Euteleostomi</taxon>
        <taxon>Mammalia</taxon>
        <taxon>Eutheria</taxon>
        <taxon>Euarchontoglires</taxon>
        <taxon>Primates</taxon>
        <taxon>Haplorrhini</taxon>
        <taxon>Platyrrhini</taxon>
        <taxon>Cebidae</taxon>
        <taxon>Callitrichinae</taxon>
        <taxon>Saguinus</taxon>
    </lineage>
</organism>
<dbReference type="Proteomes" id="UP001266305">
    <property type="component" value="Unassembled WGS sequence"/>
</dbReference>
<reference evidence="1 2" key="1">
    <citation type="submission" date="2023-05" db="EMBL/GenBank/DDBJ databases">
        <title>B98-5 Cell Line De Novo Hybrid Assembly: An Optical Mapping Approach.</title>
        <authorList>
            <person name="Kananen K."/>
            <person name="Auerbach J.A."/>
            <person name="Kautto E."/>
            <person name="Blachly J.S."/>
        </authorList>
    </citation>
    <scope>NUCLEOTIDE SEQUENCE [LARGE SCALE GENOMIC DNA]</scope>
    <source>
        <strain evidence="1">B95-8</strain>
        <tissue evidence="1">Cell line</tissue>
    </source>
</reference>
<accession>A0ABQ9TK26</accession>
<keyword evidence="2" id="KW-1185">Reference proteome</keyword>
<name>A0ABQ9TK26_SAGOE</name>
<evidence type="ECO:0000313" key="1">
    <source>
        <dbReference type="EMBL" id="KAK2085128.1"/>
    </source>
</evidence>
<comment type="caution">
    <text evidence="1">The sequence shown here is derived from an EMBL/GenBank/DDBJ whole genome shotgun (WGS) entry which is preliminary data.</text>
</comment>
<protein>
    <submittedName>
        <fullName evidence="1">Uncharacterized protein</fullName>
    </submittedName>
</protein>
<evidence type="ECO:0000313" key="2">
    <source>
        <dbReference type="Proteomes" id="UP001266305"/>
    </source>
</evidence>
<gene>
    <name evidence="1" type="ORF">P7K49_036428</name>
</gene>